<keyword evidence="1" id="KW-1133">Transmembrane helix</keyword>
<keyword evidence="1" id="KW-0812">Transmembrane</keyword>
<dbReference type="EMBL" id="VJMG01000016">
    <property type="protein sequence ID" value="TRL40133.1"/>
    <property type="molecule type" value="Genomic_DNA"/>
</dbReference>
<dbReference type="RefSeq" id="WP_143124553.1">
    <property type="nucleotide sequence ID" value="NZ_VJMG01000016.1"/>
</dbReference>
<proteinExistence type="predicted"/>
<dbReference type="SUPFAM" id="SSF56219">
    <property type="entry name" value="DNase I-like"/>
    <property type="match status" value="1"/>
</dbReference>
<accession>A0A549TDJ8</accession>
<evidence type="ECO:0000313" key="4">
    <source>
        <dbReference type="Proteomes" id="UP000316801"/>
    </source>
</evidence>
<dbReference type="InterPro" id="IPR005135">
    <property type="entry name" value="Endo/exonuclease/phosphatase"/>
</dbReference>
<dbReference type="AlphaFoldDB" id="A0A549TDJ8"/>
<organism evidence="3 4">
    <name type="scientific">Rhizobium straminoryzae</name>
    <dbReference type="NCBI Taxonomy" id="1387186"/>
    <lineage>
        <taxon>Bacteria</taxon>
        <taxon>Pseudomonadati</taxon>
        <taxon>Pseudomonadota</taxon>
        <taxon>Alphaproteobacteria</taxon>
        <taxon>Hyphomicrobiales</taxon>
        <taxon>Rhizobiaceae</taxon>
        <taxon>Rhizobium/Agrobacterium group</taxon>
        <taxon>Rhizobium</taxon>
    </lineage>
</organism>
<feature type="domain" description="Endonuclease/exonuclease/phosphatase" evidence="2">
    <location>
        <begin position="97"/>
        <end position="297"/>
    </location>
</feature>
<keyword evidence="4" id="KW-1185">Reference proteome</keyword>
<dbReference type="Gene3D" id="3.60.10.10">
    <property type="entry name" value="Endonuclease/exonuclease/phosphatase"/>
    <property type="match status" value="1"/>
</dbReference>
<dbReference type="Proteomes" id="UP000316801">
    <property type="component" value="Unassembled WGS sequence"/>
</dbReference>
<sequence length="310" mass="33329">MRPYLSFGLSLLTAVVLALVATRFFTDSFLFAIFHNLQLHLSAIGIVVAGIALVIRFNIFGVAVLGMATALFLHGFGLSERFAQDFAPQQGQPFRLLSFNVMSTNTANASSLVDEIVASGADVANIMEAPAVLPELPRLLATYPYRIGCGEKTKGCDLMMVSKYPLDGIVAGMGIMSQQRLIVAKAALPSGPVTVVAIHTTKPYFDSYHAEELQIATQFFNRIQGPFIVSGDFNASSIGPDMQDFLRNTGLRHAAFQPGTWPVGAGDWGVPIDHIYVKAPIGIKQVTRIADAHGSNHYGLIGDLILPPAP</sequence>
<protein>
    <recommendedName>
        <fullName evidence="2">Endonuclease/exonuclease/phosphatase domain-containing protein</fullName>
    </recommendedName>
</protein>
<gene>
    <name evidence="3" type="ORF">FNA46_07640</name>
</gene>
<evidence type="ECO:0000313" key="3">
    <source>
        <dbReference type="EMBL" id="TRL40133.1"/>
    </source>
</evidence>
<name>A0A549TDJ8_9HYPH</name>
<dbReference type="GO" id="GO:0003824">
    <property type="term" value="F:catalytic activity"/>
    <property type="evidence" value="ECO:0007669"/>
    <property type="project" value="InterPro"/>
</dbReference>
<comment type="caution">
    <text evidence="3">The sequence shown here is derived from an EMBL/GenBank/DDBJ whole genome shotgun (WGS) entry which is preliminary data.</text>
</comment>
<feature type="transmembrane region" description="Helical" evidence="1">
    <location>
        <begin position="42"/>
        <end position="73"/>
    </location>
</feature>
<reference evidence="3 4" key="1">
    <citation type="submission" date="2019-07" db="EMBL/GenBank/DDBJ databases">
        <title>Ln-dependent methylotrophs.</title>
        <authorList>
            <person name="Tani A."/>
        </authorList>
    </citation>
    <scope>NUCLEOTIDE SEQUENCE [LARGE SCALE GENOMIC DNA]</scope>
    <source>
        <strain evidence="3 4">SM12</strain>
    </source>
</reference>
<evidence type="ECO:0000256" key="1">
    <source>
        <dbReference type="SAM" id="Phobius"/>
    </source>
</evidence>
<evidence type="ECO:0000259" key="2">
    <source>
        <dbReference type="Pfam" id="PF03372"/>
    </source>
</evidence>
<keyword evidence="1" id="KW-0472">Membrane</keyword>
<dbReference type="InterPro" id="IPR036691">
    <property type="entry name" value="Endo/exonu/phosph_ase_sf"/>
</dbReference>
<dbReference type="Pfam" id="PF03372">
    <property type="entry name" value="Exo_endo_phos"/>
    <property type="match status" value="1"/>
</dbReference>